<evidence type="ECO:0000313" key="7">
    <source>
        <dbReference type="Proteomes" id="UP000694844"/>
    </source>
</evidence>
<dbReference type="InterPro" id="IPR051170">
    <property type="entry name" value="Neural/epithelial_adhesion"/>
</dbReference>
<proteinExistence type="predicted"/>
<feature type="domain" description="Ig-like" evidence="6">
    <location>
        <begin position="125"/>
        <end position="210"/>
    </location>
</feature>
<protein>
    <submittedName>
        <fullName evidence="8">Hemicentin-1-like</fullName>
    </submittedName>
</protein>
<dbReference type="KEGG" id="cvn:111130604"/>
<dbReference type="GO" id="GO:0043005">
    <property type="term" value="C:neuron projection"/>
    <property type="evidence" value="ECO:0007669"/>
    <property type="project" value="TreeGrafter"/>
</dbReference>
<keyword evidence="2" id="KW-0677">Repeat</keyword>
<evidence type="ECO:0000259" key="6">
    <source>
        <dbReference type="PROSITE" id="PS50835"/>
    </source>
</evidence>
<dbReference type="OrthoDB" id="6144340at2759"/>
<dbReference type="GeneID" id="111130604"/>
<feature type="chain" id="PRO_5034805570" evidence="5">
    <location>
        <begin position="21"/>
        <end position="341"/>
    </location>
</feature>
<dbReference type="Gene3D" id="2.60.40.10">
    <property type="entry name" value="Immunoglobulins"/>
    <property type="match status" value="3"/>
</dbReference>
<dbReference type="Proteomes" id="UP000694844">
    <property type="component" value="Chromosome 4"/>
</dbReference>
<gene>
    <name evidence="8" type="primary">LOC111130604</name>
</gene>
<evidence type="ECO:0000256" key="3">
    <source>
        <dbReference type="ARBA" id="ARBA00023157"/>
    </source>
</evidence>
<feature type="domain" description="Ig-like" evidence="6">
    <location>
        <begin position="1"/>
        <end position="100"/>
    </location>
</feature>
<dbReference type="InterPro" id="IPR003598">
    <property type="entry name" value="Ig_sub2"/>
</dbReference>
<dbReference type="Pfam" id="PF13927">
    <property type="entry name" value="Ig_3"/>
    <property type="match status" value="1"/>
</dbReference>
<dbReference type="InterPro" id="IPR003599">
    <property type="entry name" value="Ig_sub"/>
</dbReference>
<accession>A0A8B8DYY9</accession>
<feature type="signal peptide" evidence="5">
    <location>
        <begin position="1"/>
        <end position="20"/>
    </location>
</feature>
<dbReference type="PANTHER" id="PTHR12231">
    <property type="entry name" value="CTX-RELATED TYPE I TRANSMEMBRANE PROTEIN"/>
    <property type="match status" value="1"/>
</dbReference>
<feature type="domain" description="Ig-like" evidence="6">
    <location>
        <begin position="217"/>
        <end position="339"/>
    </location>
</feature>
<sequence length="341" mass="39145">MKKFNCSIFLIYTFAFCCYSQLSQDFETRIEESGLDLSYPLGCRRTKDHEVVWLHEGKAIALGNNIFNNDIRFAIETPYDLDRNLMIKNLKPDDAGRYQCKEYPDSNGSIIADYLLRLRAKASIPVSSDSRVNVLENDEVRLWCNATGLPAPTITWYAIESNNQQEFIKDIGVKGRMLGISNVSRYCSTTFQCQASNKYKETYPVYKNITLDVKFLPDVQIKVRVNGTNFLVADTISSNRAEQIELVCDVFANPLTKITWYRDKTTIGHYSAGESSPIKNDKDKTNYLYTLTNIQTNSKEPRYWSFPLVFQADGQYTSGKYWCEVTNEVGSSRKYVQIMQN</sequence>
<dbReference type="AlphaFoldDB" id="A0A8B8DYY9"/>
<evidence type="ECO:0000256" key="2">
    <source>
        <dbReference type="ARBA" id="ARBA00022737"/>
    </source>
</evidence>
<name>A0A8B8DYY9_CRAVI</name>
<dbReference type="SMART" id="SM00409">
    <property type="entry name" value="IG"/>
    <property type="match status" value="3"/>
</dbReference>
<dbReference type="RefSeq" id="XP_022333477.1">
    <property type="nucleotide sequence ID" value="XM_022477769.1"/>
</dbReference>
<evidence type="ECO:0000256" key="5">
    <source>
        <dbReference type="SAM" id="SignalP"/>
    </source>
</evidence>
<dbReference type="InterPro" id="IPR036179">
    <property type="entry name" value="Ig-like_dom_sf"/>
</dbReference>
<keyword evidence="1 5" id="KW-0732">Signal</keyword>
<evidence type="ECO:0000256" key="1">
    <source>
        <dbReference type="ARBA" id="ARBA00022729"/>
    </source>
</evidence>
<dbReference type="CDD" id="cd00096">
    <property type="entry name" value="Ig"/>
    <property type="match status" value="1"/>
</dbReference>
<dbReference type="InterPro" id="IPR013783">
    <property type="entry name" value="Ig-like_fold"/>
</dbReference>
<dbReference type="SMART" id="SM00408">
    <property type="entry name" value="IGc2"/>
    <property type="match status" value="2"/>
</dbReference>
<evidence type="ECO:0000313" key="8">
    <source>
        <dbReference type="RefSeq" id="XP_022333477.1"/>
    </source>
</evidence>
<evidence type="ECO:0000256" key="4">
    <source>
        <dbReference type="ARBA" id="ARBA00023319"/>
    </source>
</evidence>
<organism evidence="7 8">
    <name type="scientific">Crassostrea virginica</name>
    <name type="common">Eastern oyster</name>
    <dbReference type="NCBI Taxonomy" id="6565"/>
    <lineage>
        <taxon>Eukaryota</taxon>
        <taxon>Metazoa</taxon>
        <taxon>Spiralia</taxon>
        <taxon>Lophotrochozoa</taxon>
        <taxon>Mollusca</taxon>
        <taxon>Bivalvia</taxon>
        <taxon>Autobranchia</taxon>
        <taxon>Pteriomorphia</taxon>
        <taxon>Ostreida</taxon>
        <taxon>Ostreoidea</taxon>
        <taxon>Ostreidae</taxon>
        <taxon>Crassostrea</taxon>
    </lineage>
</organism>
<keyword evidence="7" id="KW-1185">Reference proteome</keyword>
<dbReference type="SUPFAM" id="SSF48726">
    <property type="entry name" value="Immunoglobulin"/>
    <property type="match status" value="3"/>
</dbReference>
<keyword evidence="4" id="KW-0393">Immunoglobulin domain</keyword>
<keyword evidence="3" id="KW-1015">Disulfide bond</keyword>
<dbReference type="PROSITE" id="PS50835">
    <property type="entry name" value="IG_LIKE"/>
    <property type="match status" value="3"/>
</dbReference>
<dbReference type="InterPro" id="IPR007110">
    <property type="entry name" value="Ig-like_dom"/>
</dbReference>
<reference evidence="8" key="1">
    <citation type="submission" date="2025-08" db="UniProtKB">
        <authorList>
            <consortium name="RefSeq"/>
        </authorList>
    </citation>
    <scope>IDENTIFICATION</scope>
    <source>
        <tissue evidence="8">Whole sample</tissue>
    </source>
</reference>
<dbReference type="PANTHER" id="PTHR12231:SF253">
    <property type="entry name" value="DPR-INTERACTING PROTEIN ETA, ISOFORM B-RELATED"/>
    <property type="match status" value="1"/>
</dbReference>